<dbReference type="OrthoDB" id="972532at2759"/>
<evidence type="ECO:0000313" key="4">
    <source>
        <dbReference type="EMBL" id="CAG7823835.1"/>
    </source>
</evidence>
<dbReference type="AlphaFoldDB" id="A0A8J2LKK3"/>
<keyword evidence="1 3" id="KW-0853">WD repeat</keyword>
<sequence>TLQILNDHSDEVWFCRFSPDGTKLATGSKDQTLIIWDVHPTELKLTHRKTLDGHQYGCSYLCWSPDSMYLLACGPEESAELLVWNVMTGELHIKVGPQAEDSLTSAAWHPDSKRFVTGGTRGQFYLCDLEGNVIDNWEGVRVQGLGFRGDGKTVLAADTHNRIRGYIFDTTNYDHNV</sequence>
<keyword evidence="5" id="KW-1185">Reference proteome</keyword>
<feature type="non-terminal residue" evidence="4">
    <location>
        <position position="177"/>
    </location>
</feature>
<evidence type="ECO:0000256" key="1">
    <source>
        <dbReference type="ARBA" id="ARBA00022574"/>
    </source>
</evidence>
<feature type="repeat" description="WD" evidence="3">
    <location>
        <begin position="5"/>
        <end position="46"/>
    </location>
</feature>
<feature type="non-terminal residue" evidence="4">
    <location>
        <position position="1"/>
    </location>
</feature>
<proteinExistence type="predicted"/>
<dbReference type="InterPro" id="IPR001680">
    <property type="entry name" value="WD40_rpt"/>
</dbReference>
<evidence type="ECO:0000256" key="3">
    <source>
        <dbReference type="PROSITE-ProRule" id="PRU00221"/>
    </source>
</evidence>
<name>A0A8J2LKK3_9HEXA</name>
<dbReference type="InterPro" id="IPR019775">
    <property type="entry name" value="WD40_repeat_CS"/>
</dbReference>
<protein>
    <submittedName>
        <fullName evidence="4">Uncharacterized protein</fullName>
    </submittedName>
</protein>
<keyword evidence="2" id="KW-0677">Repeat</keyword>
<dbReference type="Pfam" id="PF00400">
    <property type="entry name" value="WD40"/>
    <property type="match status" value="3"/>
</dbReference>
<dbReference type="SMART" id="SM00320">
    <property type="entry name" value="WD40"/>
    <property type="match status" value="3"/>
</dbReference>
<comment type="caution">
    <text evidence="4">The sequence shown here is derived from an EMBL/GenBank/DDBJ whole genome shotgun (WGS) entry which is preliminary data.</text>
</comment>
<dbReference type="InterPro" id="IPR051350">
    <property type="entry name" value="WD_repeat-ST_regulator"/>
</dbReference>
<evidence type="ECO:0000313" key="5">
    <source>
        <dbReference type="Proteomes" id="UP000708208"/>
    </source>
</evidence>
<organism evidence="4 5">
    <name type="scientific">Allacma fusca</name>
    <dbReference type="NCBI Taxonomy" id="39272"/>
    <lineage>
        <taxon>Eukaryota</taxon>
        <taxon>Metazoa</taxon>
        <taxon>Ecdysozoa</taxon>
        <taxon>Arthropoda</taxon>
        <taxon>Hexapoda</taxon>
        <taxon>Collembola</taxon>
        <taxon>Symphypleona</taxon>
        <taxon>Sminthuridae</taxon>
        <taxon>Allacma</taxon>
    </lineage>
</organism>
<accession>A0A8J2LKK3</accession>
<dbReference type="PANTHER" id="PTHR22838:SF0">
    <property type="entry name" value="WD REPEAT-CONTAINING PROTEIN 26"/>
    <property type="match status" value="1"/>
</dbReference>
<dbReference type="PROSITE" id="PS50294">
    <property type="entry name" value="WD_REPEATS_REGION"/>
    <property type="match status" value="1"/>
</dbReference>
<dbReference type="GO" id="GO:0043161">
    <property type="term" value="P:proteasome-mediated ubiquitin-dependent protein catabolic process"/>
    <property type="evidence" value="ECO:0007669"/>
    <property type="project" value="TreeGrafter"/>
</dbReference>
<dbReference type="PANTHER" id="PTHR22838">
    <property type="entry name" value="WD REPEAT PROTEIN 26-RELATED"/>
    <property type="match status" value="1"/>
</dbReference>
<dbReference type="PROSITE" id="PS00678">
    <property type="entry name" value="WD_REPEATS_1"/>
    <property type="match status" value="1"/>
</dbReference>
<reference evidence="4" key="1">
    <citation type="submission" date="2021-06" db="EMBL/GenBank/DDBJ databases">
        <authorList>
            <person name="Hodson N. C."/>
            <person name="Mongue J. A."/>
            <person name="Jaron S. K."/>
        </authorList>
    </citation>
    <scope>NUCLEOTIDE SEQUENCE</scope>
</reference>
<dbReference type="Proteomes" id="UP000708208">
    <property type="component" value="Unassembled WGS sequence"/>
</dbReference>
<gene>
    <name evidence="4" type="ORF">AFUS01_LOCUS34027</name>
</gene>
<dbReference type="PROSITE" id="PS50082">
    <property type="entry name" value="WD_REPEATS_2"/>
    <property type="match status" value="1"/>
</dbReference>
<dbReference type="GO" id="GO:0034657">
    <property type="term" value="C:GID complex"/>
    <property type="evidence" value="ECO:0007669"/>
    <property type="project" value="TreeGrafter"/>
</dbReference>
<dbReference type="EMBL" id="CAJVCH010530737">
    <property type="protein sequence ID" value="CAG7823835.1"/>
    <property type="molecule type" value="Genomic_DNA"/>
</dbReference>
<evidence type="ECO:0000256" key="2">
    <source>
        <dbReference type="ARBA" id="ARBA00022737"/>
    </source>
</evidence>